<evidence type="ECO:0000256" key="2">
    <source>
        <dbReference type="SAM" id="MobiDB-lite"/>
    </source>
</evidence>
<feature type="compositionally biased region" description="Polar residues" evidence="2">
    <location>
        <begin position="2438"/>
        <end position="2449"/>
    </location>
</feature>
<feature type="compositionally biased region" description="Basic and acidic residues" evidence="2">
    <location>
        <begin position="2306"/>
        <end position="2321"/>
    </location>
</feature>
<feature type="compositionally biased region" description="Basic and acidic residues" evidence="2">
    <location>
        <begin position="2179"/>
        <end position="2190"/>
    </location>
</feature>
<keyword evidence="4" id="KW-1185">Reference proteome</keyword>
<feature type="domain" description="VLIG-type G" evidence="3">
    <location>
        <begin position="3356"/>
        <end position="3598"/>
    </location>
</feature>
<feature type="compositionally biased region" description="Polar residues" evidence="2">
    <location>
        <begin position="2165"/>
        <end position="2178"/>
    </location>
</feature>
<feature type="region of interest" description="Disordered" evidence="2">
    <location>
        <begin position="1546"/>
        <end position="2190"/>
    </location>
</feature>
<feature type="compositionally biased region" description="Basic and acidic residues" evidence="2">
    <location>
        <begin position="2002"/>
        <end position="2014"/>
    </location>
</feature>
<feature type="compositionally biased region" description="Basic and acidic residues" evidence="2">
    <location>
        <begin position="1894"/>
        <end position="1924"/>
    </location>
</feature>
<feature type="compositionally biased region" description="Basic and acidic residues" evidence="2">
    <location>
        <begin position="2254"/>
        <end position="2283"/>
    </location>
</feature>
<dbReference type="Pfam" id="PF25496">
    <property type="entry name" value="URGCP"/>
    <property type="match status" value="2"/>
</dbReference>
<feature type="compositionally biased region" description="Polar residues" evidence="2">
    <location>
        <begin position="2620"/>
        <end position="2630"/>
    </location>
</feature>
<dbReference type="RefSeq" id="XP_041432659.1">
    <property type="nucleotide sequence ID" value="XM_041576725.1"/>
</dbReference>
<feature type="compositionally biased region" description="Basic and acidic residues" evidence="2">
    <location>
        <begin position="2500"/>
        <end position="2510"/>
    </location>
</feature>
<dbReference type="OrthoDB" id="9914025at2759"/>
<protein>
    <submittedName>
        <fullName evidence="5">Uncharacterized protein LOC108705602 isoform X1</fullName>
    </submittedName>
</protein>
<dbReference type="PANTHER" id="PTHR14819">
    <property type="entry name" value="GTP-BINDING"/>
    <property type="match status" value="1"/>
</dbReference>
<feature type="region of interest" description="Disordered" evidence="2">
    <location>
        <begin position="2203"/>
        <end position="2486"/>
    </location>
</feature>
<feature type="compositionally biased region" description="Basic and acidic residues" evidence="2">
    <location>
        <begin position="1551"/>
        <end position="1581"/>
    </location>
</feature>
<dbReference type="PROSITE" id="PS51717">
    <property type="entry name" value="G_VLIG"/>
    <property type="match status" value="2"/>
</dbReference>
<feature type="compositionally biased region" description="Basic and acidic residues" evidence="2">
    <location>
        <begin position="2205"/>
        <end position="2215"/>
    </location>
</feature>
<dbReference type="KEGG" id="xla:108705602"/>
<feature type="compositionally biased region" description="Basic and acidic residues" evidence="2">
    <location>
        <begin position="1769"/>
        <end position="1789"/>
    </location>
</feature>
<feature type="region of interest" description="Disordered" evidence="2">
    <location>
        <begin position="2498"/>
        <end position="2643"/>
    </location>
</feature>
<feature type="compositionally biased region" description="Basic and acidic residues" evidence="2">
    <location>
        <begin position="2631"/>
        <end position="2643"/>
    </location>
</feature>
<gene>
    <name evidence="5" type="primary">LOC108705602</name>
</gene>
<feature type="compositionally biased region" description="Basic and acidic residues" evidence="2">
    <location>
        <begin position="2127"/>
        <end position="2147"/>
    </location>
</feature>
<organism evidence="4 5">
    <name type="scientific">Xenopus laevis</name>
    <name type="common">African clawed frog</name>
    <dbReference type="NCBI Taxonomy" id="8355"/>
    <lineage>
        <taxon>Eukaryota</taxon>
        <taxon>Metazoa</taxon>
        <taxon>Chordata</taxon>
        <taxon>Craniata</taxon>
        <taxon>Vertebrata</taxon>
        <taxon>Euteleostomi</taxon>
        <taxon>Amphibia</taxon>
        <taxon>Batrachia</taxon>
        <taxon>Anura</taxon>
        <taxon>Pipoidea</taxon>
        <taxon>Pipidae</taxon>
        <taxon>Xenopodinae</taxon>
        <taxon>Xenopus</taxon>
        <taxon>Xenopus</taxon>
    </lineage>
</organism>
<evidence type="ECO:0000313" key="5">
    <source>
        <dbReference type="RefSeq" id="XP_041432659.1"/>
    </source>
</evidence>
<feature type="compositionally biased region" description="Basic and acidic residues" evidence="2">
    <location>
        <begin position="2336"/>
        <end position="2386"/>
    </location>
</feature>
<dbReference type="InterPro" id="IPR030383">
    <property type="entry name" value="G_VLIG_dom"/>
</dbReference>
<feature type="compositionally biased region" description="Polar residues" evidence="2">
    <location>
        <begin position="1988"/>
        <end position="2001"/>
    </location>
</feature>
<feature type="compositionally biased region" description="Basic and acidic residues" evidence="2">
    <location>
        <begin position="2657"/>
        <end position="2667"/>
    </location>
</feature>
<evidence type="ECO:0000313" key="4">
    <source>
        <dbReference type="Proteomes" id="UP000186698"/>
    </source>
</evidence>
<dbReference type="GO" id="GO:0005525">
    <property type="term" value="F:GTP binding"/>
    <property type="evidence" value="ECO:0007669"/>
    <property type="project" value="InterPro"/>
</dbReference>
<comment type="similarity">
    <text evidence="1">Belongs to the TRAFAC class dynamin-like GTPase superfamily. Very large inducible GTPase (VLIG) family.</text>
</comment>
<feature type="compositionally biased region" description="Basic and acidic residues" evidence="2">
    <location>
        <begin position="1814"/>
        <end position="1835"/>
    </location>
</feature>
<feature type="compositionally biased region" description="Basic and acidic residues" evidence="2">
    <location>
        <begin position="1950"/>
        <end position="1967"/>
    </location>
</feature>
<proteinExistence type="inferred from homology"/>
<feature type="compositionally biased region" description="Basic and acidic residues" evidence="2">
    <location>
        <begin position="2756"/>
        <end position="2777"/>
    </location>
</feature>
<feature type="compositionally biased region" description="Basic and acidic residues" evidence="2">
    <location>
        <begin position="2028"/>
        <end position="2038"/>
    </location>
</feature>
<feature type="compositionally biased region" description="Basic and acidic residues" evidence="2">
    <location>
        <begin position="1629"/>
        <end position="1651"/>
    </location>
</feature>
<feature type="compositionally biased region" description="Basic and acidic residues" evidence="2">
    <location>
        <begin position="1709"/>
        <end position="1719"/>
    </location>
</feature>
<dbReference type="InterPro" id="IPR058641">
    <property type="entry name" value="GVIN1_dom"/>
</dbReference>
<name>A0A8J1LTL5_XENLA</name>
<feature type="compositionally biased region" description="Basic and acidic residues" evidence="2">
    <location>
        <begin position="1868"/>
        <end position="1878"/>
    </location>
</feature>
<dbReference type="Proteomes" id="UP000186698">
    <property type="component" value="Chromosome 9_10L"/>
</dbReference>
<feature type="compositionally biased region" description="Basic and acidic residues" evidence="2">
    <location>
        <begin position="1683"/>
        <end position="1695"/>
    </location>
</feature>
<feature type="compositionally biased region" description="Basic and acidic residues" evidence="2">
    <location>
        <begin position="2683"/>
        <end position="2733"/>
    </location>
</feature>
<dbReference type="Pfam" id="PF25974">
    <property type="entry name" value="URGCP_9th"/>
    <property type="match status" value="2"/>
</dbReference>
<dbReference type="SUPFAM" id="SSF52540">
    <property type="entry name" value="P-loop containing nucleoside triphosphate hydrolases"/>
    <property type="match status" value="2"/>
</dbReference>
<dbReference type="PANTHER" id="PTHR14819:SF13">
    <property type="entry name" value="INTERFERON-INDUCED VERY LARGE GTPASE 1"/>
    <property type="match status" value="1"/>
</dbReference>
<feature type="compositionally biased region" description="Basic and acidic residues" evidence="2">
    <location>
        <begin position="1735"/>
        <end position="1746"/>
    </location>
</feature>
<feature type="domain" description="VLIG-type G" evidence="3">
    <location>
        <begin position="572"/>
        <end position="814"/>
    </location>
</feature>
<evidence type="ECO:0000256" key="1">
    <source>
        <dbReference type="ARBA" id="ARBA00006828"/>
    </source>
</evidence>
<feature type="compositionally biased region" description="Basic and acidic residues" evidence="2">
    <location>
        <begin position="2231"/>
        <end position="2245"/>
    </location>
</feature>
<dbReference type="InterPro" id="IPR027417">
    <property type="entry name" value="P-loop_NTPase"/>
</dbReference>
<feature type="compositionally biased region" description="Basic and acidic residues" evidence="2">
    <location>
        <begin position="2054"/>
        <end position="2104"/>
    </location>
</feature>
<dbReference type="InterPro" id="IPR057365">
    <property type="entry name" value="URGCP"/>
</dbReference>
<feature type="compositionally biased region" description="Basic and acidic residues" evidence="2">
    <location>
        <begin position="1842"/>
        <end position="1854"/>
    </location>
</feature>
<feature type="compositionally biased region" description="Basic and acidic residues" evidence="2">
    <location>
        <begin position="2526"/>
        <end position="2556"/>
    </location>
</feature>
<dbReference type="InterPro" id="IPR052986">
    <property type="entry name" value="VLIG_GTPase"/>
</dbReference>
<sequence length="4301" mass="494469">MYRALLRKMNMEPYENKDLTLQDFLQIERECLQNIGDGQRKSAAWNFIRKIIALNETARKSEDGSEDLLDDSVDETCDSSNSVHPLDVQCLVLHCCDHFLQQEIILRMSMCQFAVPLLLPDVDGPGCTFMLWGMRDIVKRWRPQSLTEKNEYMEDNLVQISMPTFSFVRLGESTLSISYILNQVLSSTQHIFVHGEMEGGNVTREISEGLVEISWYFPAGKSNSDIFSEPVSFANLCGNLEDNLTQFAFLTQISSAVFIFVKNIDQNLYDFLSQYENSQTNFVIIIKTNVKIDKNTNLANTTVIVFRSKDNVVKIAERLRKAAVDFIKKRCRVLSLEDMSEIASKLGISIDENETECQNAKADAKAITDEIKDVAEYKKKTMKLQGNLWEKLSELEKEMCQMKQQGDEHGESYKLEIQKQCVEIREQQYNCKIPKGISSFINSVLKKNHIEKLYFFKWLRFYLDSTARKNRSVLQAEYKEKSELSGLDHKILASSLGIEHFIRELSQFYEAEDFMLKHRIANKRQFMQLPAFAADLLLGGFPLELIDGDASNIPLQWLQDVLHELDNKTGKCCRMGVITVLGVQSTGKSTLLNTMFGLQFPVSSGRCTRGAFMTLMKVRENFQAELGCEFILVIDTEGLRAPELTSLENSYEHDNELATLVIGLSDITIVNMSMENTSEMKDILQIVVHAFLRMKEIGRKPNCHFVHQNVSDISAHENNSRDRIKLLEHLNEITKIAANMEKKIKFTAFSDIMKYDPDKDSCYIPGLWNGVPPMASISTAYSEAIFELKTYLIECMKNKGHRIDDFIEWIKSLWNAVKHENFIFSFKNSLVAIAYYKLSKKYSELEWKFTKTILNWLAETETVIKNQNAQMADSEGTKCTTAVYSILSDEEKNMQEELEKYFSNENKDASLIERFKEEFLTSVSCLRKKLESSSLNKCAEIIRIKKENFKVRNVISAYKQVIDKKVTSLVMKFREEKCKPNEKTLEEEFELMWADTISELNVTALPELNIELNLLAQLKKEMAAKGSSVNQRLNNISQLLQQEKLHLHESQALCLLNHVKRLHILDSAAGDKLEEFLKSLSEKCSEYIKNKLSSESDYDETYGLELLYIIHSVCDENKFLQISADIELELKLFILGNALGAFQHMHKEFVKKNDPLICLGEMKPKYWKSFQYLFQEKNESWERAKHFCELWLKPALIKQVNRKLGYEIVDHILKDCQSNQFSTRMYFQFTVMKTLLEKSNFSDYLEYISDYETFVKKWINNCILEKCDFHHLQSIILSNITKKVKIFLNEPRTFQFQKVSDFLEHLKKGLRTDLVLSDDMDLFCLKDEANIKEFVENLEKSLSDTEAEIISEMKAVDKETILSNVVVKPVDELFKKVFGCGKQCPFCKAPCEAGGTEHKSHFASIHRPSGLGKYRIVFTQALCYDICTTNISGNKSFIHGSGSSHLYKEYRTVYPDWDILPDPSMESSDYWKYVLKEFNEHFAEEYEASPAEYPKEWNTITKAQAEKCLNTAFDHSENNTMTMSEKDDGKEEHTETLEVTVDDVAINENGAEWKEENTEVSKETVDAMNEKGAGRKEENTEPSKNYSPPTTIEENNIGKKEEIPNNLQDPSNFGTMEVKEEITGNLHDNAIDKHEEDDEKEQKTETTKDHSPPSTMDENESQEKEEIPNILQDHSENNTMTMSEKDDGKEEHTETSEEIVYDVALNENVTKKKKEENTEPSKVTVDDVAINENGAEWKEENTEVSKDPLNYGTMEVKEEITGNLQDNAINKHEEDDEKEQKTETTKDHSPPSTMDENETQEKEEISNILQDNAINKHEEDDEKEQNTETTKDHSENNTMTMSEKDDGKEEHTETLEEMVYDVALNENVTKKKKEENTEPSKVTVDDVAMNENGAEWKEENPEVSKEIVDAMNEKGAGRKEENTEPSKNPSNFGTMEVKEEITGNLQDNAINKHEEDDEKEQKTETTKDLSPPSTMDENETQEKKEISNILQDHSENNTMTMSEKDDGKEEHTETLEEIVYDVALNENVAKKKKEENTEPSKVTVDDVAMNENGAEWKEENPEVSKEIVDAMNEKGAGRKEENTEPSKKMVDKAERKEENTEPSKDPSNFGTMEVKEEITGNLQDNAINKHEEDDEKEQKTETIKDHSPPSTMDENETQEKEKISNILQDHSENNTMTMSEKDDGKEEHTETLEEIVYDVALNENVTKKKKEENTEPSKVTVDDVAMNENGAEWKEENTEVSKETVDDVAMNEKGAGRKEENTEPSKKMVDEAERKEENTEPSKDPSNFGTMEAKEEITGNLQDNAINKHEEDDEKEQKTETTKVTVDDVAMNENGAEWKEENPEVSKETVDAMNEKGAGRKEENTEPSKKMVDEAERKEENTEPSKDPSNFGTMEVKEEITDNAINKHEEDDEKEQKTETIKDPSNFGTMEVKEEITGNLQDHSPPSTMDENETQEKEKISNILQDHSENNTMSEKDDGKEEHTETLEEMVYDVALNENVTKKKKEENTEPSKVTVDDVAINENGAEWKEENPEVSKEIVDAMNEKGAGRKEENTEPSKNPSNFGTMEVKEEITGNLQDNAINKHEEDDEKEQKTETTKDHSPLSTMDENETQEKEEISNILQENNTMTMSEKDDGKEEHTETLEEIVYDVALNENVAKKKKEENTEPSKVTVDDVAMNENGAEWKEENPEVSKEIVDAMNEKGAGRKEENTEPSKKMVDEAERKEENTEPSKDPSNFGTMEAKEEITGNLQDNAINKHEEDDEKEQKTETTKDKKNLFSDLSRKMKMEPYENKTLTLQDFLQIDQECLQRMEDWQKESAAWNFIHKVIALNGTARSIVTKSEDENEDLQDHTDDNAVHILDVLCFVLHRCDNFLQQEIILKMSMCQFAVPLLLPDVDGPGCTFMLWGMRDIVKRWRPQSLAETKGFTQAHLVQISMPTFSFVRLGESKLSKSTILNQVLSPAQHTYEFFVHNNMEGADVTREISEGLTEISWYFPAGKGNSDIFSEPAAFANLHGNMEDNLMQFAFLTQISSAVFIFVENIDQPIYDFLSQYKNSKTTFVIIVKANSKIDKSTNLNNVTVLQFKSKTSEAIITKKIRATAVDFIKKECNFLKLEDMAEIASKLGISVDENGIECQNAKADAEAIAEEIKDVAQYKKTTMKLQGNLWKNLAKLEKEMCQMKKQGDKNGEHYKVELQNQRVENRTQQYQCEMPNGISKFIDSIKKRNHTENHYFLKWLRFYLDLSAMNNLSALQTEYKQMTSSHSMTQLSELDQKISDSSLGIEHFLRELGQFYEAEHFMLKEENAKKRKFAQLPTYAADLLLRGFPLELIDGDASNIPLQWLQDVLHELDNKTGKCCRMGVITVLGVQSTGKSTLLNTMFGLQFPVSSGRCTRGAFMTLMKVRENFQGELGCEFILVIDTEGLRAPELTSLENSNEHDNELATLVVGLSDITIVNMAMENTTEMKDILQIVVHAFLRMKEIGRKPKCYFVHQNVSEVSAHENNRRDRVKLLEHLNEMTKIAANMENKTKFTAFSDIMIYDPEKDNSYIPGLWNGVPPMASINVAYSETIYELKAYLIESMKNKGHKIGDFMEWIESLWTAVKYENFIFSFRNSLVANAYNQLAKKYSELEWKFTKSMHNWLAETETVIKNQNAQTVDSEAAQCKRTAYVILGNEEVNMQAELEKYFSSENKDASLVERYKAEFLTSASCLRKKLESSSISKCDEAIRIHKENLKVKNIISAYKEVIDKKVASLVMKCREQKYKPDEKKLEEEFEVMWTNIIAELNVTALPEPNVELELLTLLKRDMTLKGSCINQRLNNINKLPKQEKLHVHENKVKSFFKKIRHTFLGSSAYSSDELEVFLKSLSDICSEYIKGKLKSESDYDETYGLELLNLINLVCDGNKDFQITSDAELDLKLFILGNAVGDFQQMHKEFVKKNDPLICLGEMKPKYCKSFQYLFLEKDESWERAKHFCDFWLKPALIEQLNRKLGYEIVDHILENSESNHYRTRGYFQFTVMKTLLEKSNFSDYLEYISDYETFVKKWIDNCILEKCDFHHLQSIILSNITKKIKRFLNEPRTFPFQKVSDFLEHLKKGLRTDLVLSDDMDLFCLKDEANIKEFVGNLEKSLSDTEAEIISEMKAVDKETIFSNVVVKPVDELFKRVFGCGKQCPFCRVPCEAGGTDHKNHFASIHRPTGLGKYRSFITQDLCYDICTTNISGDKSFIDKSGSLHLYKEYRTVYPDWDIPPDRSFEASDYWKYVLKEFNEQFAKEYEARPAEYPKEWNTITKPQAETSLKTAFCMK</sequence>
<dbReference type="GeneID" id="108705602"/>
<feature type="region of interest" description="Disordered" evidence="2">
    <location>
        <begin position="2655"/>
        <end position="2777"/>
    </location>
</feature>
<feature type="compositionally biased region" description="Basic and acidic residues" evidence="2">
    <location>
        <begin position="2582"/>
        <end position="2602"/>
    </location>
</feature>
<dbReference type="Gene3D" id="3.40.50.300">
    <property type="entry name" value="P-loop containing nucleotide triphosphate hydrolases"/>
    <property type="match status" value="2"/>
</dbReference>
<reference evidence="5" key="1">
    <citation type="submission" date="2025-08" db="UniProtKB">
        <authorList>
            <consortium name="RefSeq"/>
        </authorList>
    </citation>
    <scope>IDENTIFICATION</scope>
    <source>
        <strain evidence="5">J_2021</strain>
        <tissue evidence="5">Erythrocytes</tissue>
    </source>
</reference>
<dbReference type="Pfam" id="PF25683">
    <property type="entry name" value="URGCP_GTPase"/>
    <property type="match status" value="2"/>
</dbReference>
<feature type="compositionally biased region" description="Basic and acidic residues" evidence="2">
    <location>
        <begin position="2395"/>
        <end position="2422"/>
    </location>
</feature>
<feature type="compositionally biased region" description="Basic and acidic residues" evidence="2">
    <location>
        <begin position="2454"/>
        <end position="2486"/>
    </location>
</feature>
<accession>A0A8J1LTL5</accession>
<evidence type="ECO:0000259" key="3">
    <source>
        <dbReference type="PROSITE" id="PS51717"/>
    </source>
</evidence>